<dbReference type="InterPro" id="IPR036085">
    <property type="entry name" value="PAZ_dom_sf"/>
</dbReference>
<feature type="domain" description="BZIP" evidence="3">
    <location>
        <begin position="184"/>
        <end position="247"/>
    </location>
</feature>
<evidence type="ECO:0000256" key="1">
    <source>
        <dbReference type="SAM" id="Coils"/>
    </source>
</evidence>
<feature type="domain" description="Piwi" evidence="5">
    <location>
        <begin position="1077"/>
        <end position="1392"/>
    </location>
</feature>
<dbReference type="InterPro" id="IPR045246">
    <property type="entry name" value="Piwi_ago-like"/>
</dbReference>
<evidence type="ECO:0000313" key="7">
    <source>
        <dbReference type="Proteomes" id="UP001163105"/>
    </source>
</evidence>
<dbReference type="Gene3D" id="3.40.50.2300">
    <property type="match status" value="1"/>
</dbReference>
<comment type="caution">
    <text evidence="6">The sequence shown here is derived from an EMBL/GenBank/DDBJ whole genome shotgun (WGS) entry which is preliminary data.</text>
</comment>
<dbReference type="InterPro" id="IPR036397">
    <property type="entry name" value="RNaseH_sf"/>
</dbReference>
<dbReference type="Gene3D" id="1.20.5.170">
    <property type="match status" value="1"/>
</dbReference>
<protein>
    <submittedName>
        <fullName evidence="6">Piwi, PAZ and DUF1785 domain protein</fullName>
    </submittedName>
</protein>
<dbReference type="EMBL" id="JAQHRD010000007">
    <property type="protein sequence ID" value="KAJ6439029.1"/>
    <property type="molecule type" value="Genomic_DNA"/>
</dbReference>
<gene>
    <name evidence="6" type="primary">ELF2C</name>
    <name evidence="6" type="ORF">O9K51_08433</name>
</gene>
<dbReference type="SUPFAM" id="SSF101690">
    <property type="entry name" value="PAZ domain"/>
    <property type="match status" value="2"/>
</dbReference>
<dbReference type="GO" id="GO:0003700">
    <property type="term" value="F:DNA-binding transcription factor activity"/>
    <property type="evidence" value="ECO:0007669"/>
    <property type="project" value="InterPro"/>
</dbReference>
<keyword evidence="7" id="KW-1185">Reference proteome</keyword>
<dbReference type="Pfam" id="PF16488">
    <property type="entry name" value="ArgoL2"/>
    <property type="match status" value="1"/>
</dbReference>
<dbReference type="Pfam" id="PF02171">
    <property type="entry name" value="Piwi"/>
    <property type="match status" value="1"/>
</dbReference>
<dbReference type="InterPro" id="IPR032472">
    <property type="entry name" value="ArgoL2"/>
</dbReference>
<feature type="coiled-coil region" evidence="1">
    <location>
        <begin position="202"/>
        <end position="236"/>
    </location>
</feature>
<dbReference type="PROSITE" id="PS50217">
    <property type="entry name" value="BZIP"/>
    <property type="match status" value="1"/>
</dbReference>
<dbReference type="GO" id="GO:0003723">
    <property type="term" value="F:RNA binding"/>
    <property type="evidence" value="ECO:0007669"/>
    <property type="project" value="InterPro"/>
</dbReference>
<dbReference type="CDD" id="cd14687">
    <property type="entry name" value="bZIP_ATF2"/>
    <property type="match status" value="1"/>
</dbReference>
<dbReference type="SUPFAM" id="SSF53098">
    <property type="entry name" value="Ribonuclease H-like"/>
    <property type="match status" value="1"/>
</dbReference>
<dbReference type="InterPro" id="IPR003100">
    <property type="entry name" value="PAZ_dom"/>
</dbReference>
<feature type="region of interest" description="Disordered" evidence="2">
    <location>
        <begin position="1"/>
        <end position="25"/>
    </location>
</feature>
<dbReference type="InterPro" id="IPR014811">
    <property type="entry name" value="ArgoL1"/>
</dbReference>
<feature type="compositionally biased region" description="Basic and acidic residues" evidence="2">
    <location>
        <begin position="183"/>
        <end position="195"/>
    </location>
</feature>
<dbReference type="SMART" id="SM00338">
    <property type="entry name" value="BRLZ"/>
    <property type="match status" value="1"/>
</dbReference>
<accession>A0AB34FI05</accession>
<evidence type="ECO:0000256" key="2">
    <source>
        <dbReference type="SAM" id="MobiDB-lite"/>
    </source>
</evidence>
<dbReference type="SUPFAM" id="SSF57959">
    <property type="entry name" value="Leucine zipper domain"/>
    <property type="match status" value="1"/>
</dbReference>
<dbReference type="PANTHER" id="PTHR22891">
    <property type="entry name" value="EUKARYOTIC TRANSLATION INITIATION FACTOR 2C"/>
    <property type="match status" value="1"/>
</dbReference>
<feature type="compositionally biased region" description="Basic residues" evidence="2">
    <location>
        <begin position="139"/>
        <end position="150"/>
    </location>
</feature>
<evidence type="ECO:0000313" key="6">
    <source>
        <dbReference type="EMBL" id="KAJ6439029.1"/>
    </source>
</evidence>
<dbReference type="InterPro" id="IPR046347">
    <property type="entry name" value="bZIP_sf"/>
</dbReference>
<evidence type="ECO:0000259" key="4">
    <source>
        <dbReference type="PROSITE" id="PS50821"/>
    </source>
</evidence>
<dbReference type="Pfam" id="PF08699">
    <property type="entry name" value="ArgoL1"/>
    <property type="match status" value="1"/>
</dbReference>
<dbReference type="Gene3D" id="2.170.260.10">
    <property type="entry name" value="paz domain"/>
    <property type="match status" value="1"/>
</dbReference>
<dbReference type="Pfam" id="PF02170">
    <property type="entry name" value="PAZ"/>
    <property type="match status" value="1"/>
</dbReference>
<dbReference type="Pfam" id="PF16486">
    <property type="entry name" value="ArgoN"/>
    <property type="match status" value="1"/>
</dbReference>
<dbReference type="SMART" id="SM00950">
    <property type="entry name" value="Piwi"/>
    <property type="match status" value="1"/>
</dbReference>
<dbReference type="Proteomes" id="UP001163105">
    <property type="component" value="Unassembled WGS sequence"/>
</dbReference>
<sequence length="1451" mass="160947">MNSTVWAPSDPFDLRSRDSDNPMSSNQLGCQWGGAYSLDNDLVMKEHESFPVSTGVFGDNDFSFTCLDGTMADLDTAKYALGERSNDGMQFREVSYTRTNSSPMGSSSPSSKSSTLPENVAVDTSQSSESLSPKTKPNTIKKRGRPRKGHPPANAAVVSTSDAGITSRRRISARSNPEASGADDPKALRVREKNRIAADKCRLQRRQEEDKLKSRHEDAEQEHRRLSGAVSELVAETYLLKNMLTAHGNCDCQLIQDYLKDEFLMFKLHFWRLREFKWSRDCSGCNGENPCQRWKDAGLECAFDHTRRKSKDDLRAEIERLRRIGERNEALLDALSSMDNAATYNTVAQRLIDSNDTRESIYNDLPDRLKAVGPPEPYPATVIAPSPLGNSQATLVNSLLALSTRTTDEPQHTYQQKHQQEQQNCLVKIDADGEFTPSDCCDGQALFDEAEALVSGKEHLGALPDIQTLGMLAIYQVSCGREDEARELAEAYKTEITNVCLQEPPGADEQDSQYLQSLQSSPLDVRAPRSLNRQMTDRNPQGQDPKVAKVEDALHAAAKKTLDLGSLKLSEGFPSRPGYGTKGAKVELTANYVELLPPSNMVLHRYDIQIAPEAAGRKRFRLVQLLLYSADLALHEGNVATDFRSTVFSRTKFPRDETVIELCYRSEREDVPAAGATTYKIRVTYTKTLRIGELVNYLNSTNFDQSFEDKQELTQALNIFLNHYAKSANNLATVGSTKSFPLSQDASKRDLGSGLEVIRGFFSSVRLATCRVLVNINVSHGAFYHAGPLPVLMNSYGVRNTVALEQFLKLHGAGAKDVEFWFACEASSFGARKAEAKGGTKDKGKGKGRHQPENTTASGKYISVFDFFRTTYNRVLQQPQLPLVNCGNRENPMYLPAEVCIVLAGQPSKSKLGGAQTQQMIRHAVRKPWENAASIVGDGIQTAGLDESSNVLLRSFGLRITPGLIKVPGRILGEPKVIYRGNRAANPRFGSWNMNNIKFNAGASLAKWSYLMISLPGARDAFSLQSLETVMKEFHQVLGRMGVNAALPSTGQHLSLQHPDDPAIGSMLQRAASDLDLLFIILPEANIPLYKRIKTVADKEYGIHTICSVGSKLVKDRGRDQYMANVALKFNLKLGGINQIVQDRTVSIIEQSKTMVVGIDVTHPSPGSSSHAPSVSAMVASIDKHLGQWPATLRIQRARQESVDDLTEMLKSRLTLWKAKGKHTALPENILIYRDGVSEGQYDMVLSQELPQLRRACRQMYPTADTQKGLPRFSIIICGKRHKTRFYPTAEEHCDRSGNTKPGTVVDRGVTEARGWDFFLQAHAALQGTARPCHYYIVHDEIFRQIYAKAILPPYQNIADIVEDLTHDMCYLFGRATKAVSLCPPAYYADLAYAAETGTKWSSMERSRDEEDGEDDITEVGLESVESLGGDWDKRTVEGEIFEPIVTLFVS</sequence>
<proteinExistence type="predicted"/>
<dbReference type="InterPro" id="IPR012337">
    <property type="entry name" value="RNaseH-like_sf"/>
</dbReference>
<dbReference type="PROSITE" id="PS50821">
    <property type="entry name" value="PAZ"/>
    <property type="match status" value="1"/>
</dbReference>
<dbReference type="Gene3D" id="3.30.420.10">
    <property type="entry name" value="Ribonuclease H-like superfamily/Ribonuclease H"/>
    <property type="match status" value="1"/>
</dbReference>
<evidence type="ECO:0000259" key="3">
    <source>
        <dbReference type="PROSITE" id="PS50217"/>
    </source>
</evidence>
<feature type="compositionally biased region" description="Basic and acidic residues" evidence="2">
    <location>
        <begin position="834"/>
        <end position="845"/>
    </location>
</feature>
<feature type="compositionally biased region" description="Low complexity" evidence="2">
    <location>
        <begin position="101"/>
        <end position="114"/>
    </location>
</feature>
<organism evidence="6 7">
    <name type="scientific">Purpureocillium lavendulum</name>
    <dbReference type="NCBI Taxonomy" id="1247861"/>
    <lineage>
        <taxon>Eukaryota</taxon>
        <taxon>Fungi</taxon>
        <taxon>Dikarya</taxon>
        <taxon>Ascomycota</taxon>
        <taxon>Pezizomycotina</taxon>
        <taxon>Sordariomycetes</taxon>
        <taxon>Hypocreomycetidae</taxon>
        <taxon>Hypocreales</taxon>
        <taxon>Ophiocordycipitaceae</taxon>
        <taxon>Purpureocillium</taxon>
    </lineage>
</organism>
<feature type="compositionally biased region" description="Polar residues" evidence="2">
    <location>
        <begin position="122"/>
        <end position="138"/>
    </location>
</feature>
<dbReference type="PROSITE" id="PS50822">
    <property type="entry name" value="PIWI"/>
    <property type="match status" value="1"/>
</dbReference>
<reference evidence="6" key="1">
    <citation type="submission" date="2023-01" db="EMBL/GenBank/DDBJ databases">
        <title>The growth and conidiation of Purpureocillium lavendulum are regulated by nitrogen source and histone H3K14 acetylation.</title>
        <authorList>
            <person name="Tang P."/>
            <person name="Han J."/>
            <person name="Zhang C."/>
            <person name="Tang P."/>
            <person name="Qi F."/>
            <person name="Zhang K."/>
            <person name="Liang L."/>
        </authorList>
    </citation>
    <scope>NUCLEOTIDE SEQUENCE</scope>
    <source>
        <strain evidence="6">YMF1.00683</strain>
    </source>
</reference>
<dbReference type="SMART" id="SM01163">
    <property type="entry name" value="DUF1785"/>
    <property type="match status" value="1"/>
</dbReference>
<dbReference type="CDD" id="cd04657">
    <property type="entry name" value="Piwi_ago-like"/>
    <property type="match status" value="1"/>
</dbReference>
<keyword evidence="1" id="KW-0175">Coiled coil</keyword>
<dbReference type="InterPro" id="IPR004827">
    <property type="entry name" value="bZIP"/>
</dbReference>
<feature type="region of interest" description="Disordered" evidence="2">
    <location>
        <begin position="834"/>
        <end position="855"/>
    </location>
</feature>
<evidence type="ECO:0000259" key="5">
    <source>
        <dbReference type="PROSITE" id="PS50822"/>
    </source>
</evidence>
<name>A0AB34FI05_9HYPO</name>
<dbReference type="InterPro" id="IPR032474">
    <property type="entry name" value="Argonaute_N"/>
</dbReference>
<feature type="domain" description="PAZ" evidence="4">
    <location>
        <begin position="816"/>
        <end position="904"/>
    </location>
</feature>
<feature type="region of interest" description="Disordered" evidence="2">
    <location>
        <begin position="97"/>
        <end position="195"/>
    </location>
</feature>
<dbReference type="CDD" id="cd02846">
    <property type="entry name" value="PAZ_argonaute_like"/>
    <property type="match status" value="1"/>
</dbReference>
<dbReference type="InterPro" id="IPR003165">
    <property type="entry name" value="Piwi"/>
</dbReference>